<evidence type="ECO:0000256" key="10">
    <source>
        <dbReference type="ARBA" id="ARBA00072917"/>
    </source>
</evidence>
<dbReference type="AlphaFoldDB" id="A0A507ASF1"/>
<dbReference type="PANTHER" id="PTHR43311">
    <property type="entry name" value="GLUTAMATE--TRNA LIGASE"/>
    <property type="match status" value="1"/>
</dbReference>
<dbReference type="PRINTS" id="PR00987">
    <property type="entry name" value="TRNASYNTHGLU"/>
</dbReference>
<name>A0A507ASF1_9PEZI</name>
<dbReference type="InterPro" id="IPR004527">
    <property type="entry name" value="Glu-tRNA-ligase_bac/mito"/>
</dbReference>
<proteinExistence type="inferred from homology"/>
<evidence type="ECO:0000256" key="5">
    <source>
        <dbReference type="ARBA" id="ARBA00022741"/>
    </source>
</evidence>
<dbReference type="InterPro" id="IPR014729">
    <property type="entry name" value="Rossmann-like_a/b/a_fold"/>
</dbReference>
<reference evidence="14 15" key="1">
    <citation type="submission" date="2019-06" db="EMBL/GenBank/DDBJ databases">
        <title>Draft genome sequence of the filamentous fungus Phialemoniopsis curvata isolated from diesel fuel.</title>
        <authorList>
            <person name="Varaljay V.A."/>
            <person name="Lyon W.J."/>
            <person name="Crouch A.L."/>
            <person name="Drake C.E."/>
            <person name="Hollomon J.M."/>
            <person name="Nadeau L.J."/>
            <person name="Nunn H.S."/>
            <person name="Stevenson B.S."/>
            <person name="Bojanowski C.L."/>
            <person name="Crookes-Goodson W.J."/>
        </authorList>
    </citation>
    <scope>NUCLEOTIDE SEQUENCE [LARGE SCALE GENOMIC DNA]</scope>
    <source>
        <strain evidence="14 15">D216</strain>
    </source>
</reference>
<accession>A0A507ASF1</accession>
<evidence type="ECO:0000256" key="3">
    <source>
        <dbReference type="ARBA" id="ARBA00012835"/>
    </source>
</evidence>
<dbReference type="NCBIfam" id="TIGR00464">
    <property type="entry name" value="gltX_bact"/>
    <property type="match status" value="1"/>
</dbReference>
<dbReference type="Proteomes" id="UP000319257">
    <property type="component" value="Unassembled WGS sequence"/>
</dbReference>
<keyword evidence="8 11" id="KW-0030">Aminoacyl-tRNA synthetase</keyword>
<dbReference type="GeneID" id="41976789"/>
<dbReference type="FunFam" id="3.40.50.620:FF:000045">
    <property type="entry name" value="Glutamate--tRNA ligase, mitochondrial"/>
    <property type="match status" value="1"/>
</dbReference>
<feature type="region of interest" description="Disordered" evidence="12">
    <location>
        <begin position="32"/>
        <end position="53"/>
    </location>
</feature>
<keyword evidence="6 11" id="KW-0067">ATP-binding</keyword>
<dbReference type="GO" id="GO:0008270">
    <property type="term" value="F:zinc ion binding"/>
    <property type="evidence" value="ECO:0007669"/>
    <property type="project" value="InterPro"/>
</dbReference>
<evidence type="ECO:0000256" key="1">
    <source>
        <dbReference type="ARBA" id="ARBA00004173"/>
    </source>
</evidence>
<evidence type="ECO:0000256" key="6">
    <source>
        <dbReference type="ARBA" id="ARBA00022840"/>
    </source>
</evidence>
<evidence type="ECO:0000313" key="15">
    <source>
        <dbReference type="Proteomes" id="UP000319257"/>
    </source>
</evidence>
<protein>
    <recommendedName>
        <fullName evidence="10">Glutamate--tRNA ligase, mitochondrial</fullName>
        <ecNumber evidence="3">6.1.1.17</ecNumber>
    </recommendedName>
    <alternativeName>
        <fullName evidence="9">Glutamyl-tRNA synthetase</fullName>
    </alternativeName>
</protein>
<gene>
    <name evidence="14" type="ORF">E0L32_009342</name>
</gene>
<dbReference type="Pfam" id="PF00749">
    <property type="entry name" value="tRNA-synt_1c"/>
    <property type="match status" value="1"/>
</dbReference>
<dbReference type="GO" id="GO:0006424">
    <property type="term" value="P:glutamyl-tRNA aminoacylation"/>
    <property type="evidence" value="ECO:0007669"/>
    <property type="project" value="InterPro"/>
</dbReference>
<dbReference type="FunCoup" id="A0A507ASF1">
    <property type="interactions" value="675"/>
</dbReference>
<organism evidence="14 15">
    <name type="scientific">Thyridium curvatum</name>
    <dbReference type="NCBI Taxonomy" id="1093900"/>
    <lineage>
        <taxon>Eukaryota</taxon>
        <taxon>Fungi</taxon>
        <taxon>Dikarya</taxon>
        <taxon>Ascomycota</taxon>
        <taxon>Pezizomycotina</taxon>
        <taxon>Sordariomycetes</taxon>
        <taxon>Sordariomycetidae</taxon>
        <taxon>Thyridiales</taxon>
        <taxon>Thyridiaceae</taxon>
        <taxon>Thyridium</taxon>
    </lineage>
</organism>
<dbReference type="GO" id="GO:0005739">
    <property type="term" value="C:mitochondrion"/>
    <property type="evidence" value="ECO:0007669"/>
    <property type="project" value="UniProtKB-SubCell"/>
</dbReference>
<dbReference type="InterPro" id="IPR049940">
    <property type="entry name" value="GluQ/Sye"/>
</dbReference>
<comment type="caution">
    <text evidence="14">The sequence shown here is derived from an EMBL/GenBank/DDBJ whole genome shotgun (WGS) entry which is preliminary data.</text>
</comment>
<dbReference type="EMBL" id="SKBQ01000067">
    <property type="protein sequence ID" value="TPX09454.1"/>
    <property type="molecule type" value="Genomic_DNA"/>
</dbReference>
<comment type="similarity">
    <text evidence="2">Belongs to the class-I aminoacyl-tRNA synthetase family. Glutamate--tRNA ligase type 1 subfamily.</text>
</comment>
<dbReference type="InterPro" id="IPR000924">
    <property type="entry name" value="Glu/Gln-tRNA-synth"/>
</dbReference>
<dbReference type="Gene3D" id="3.40.50.620">
    <property type="entry name" value="HUPs"/>
    <property type="match status" value="1"/>
</dbReference>
<dbReference type="GO" id="GO:0004818">
    <property type="term" value="F:glutamate-tRNA ligase activity"/>
    <property type="evidence" value="ECO:0007669"/>
    <property type="project" value="UniProtKB-EC"/>
</dbReference>
<dbReference type="CDD" id="cd00808">
    <property type="entry name" value="GluRS_core"/>
    <property type="match status" value="1"/>
</dbReference>
<dbReference type="InParanoid" id="A0A507ASF1"/>
<evidence type="ECO:0000256" key="4">
    <source>
        <dbReference type="ARBA" id="ARBA00022598"/>
    </source>
</evidence>
<evidence type="ECO:0000259" key="13">
    <source>
        <dbReference type="Pfam" id="PF00749"/>
    </source>
</evidence>
<evidence type="ECO:0000256" key="11">
    <source>
        <dbReference type="RuleBase" id="RU363037"/>
    </source>
</evidence>
<evidence type="ECO:0000256" key="2">
    <source>
        <dbReference type="ARBA" id="ARBA00007894"/>
    </source>
</evidence>
<evidence type="ECO:0000256" key="9">
    <source>
        <dbReference type="ARBA" id="ARBA00030865"/>
    </source>
</evidence>
<dbReference type="InterPro" id="IPR033910">
    <property type="entry name" value="GluRS_core"/>
</dbReference>
<evidence type="ECO:0000256" key="8">
    <source>
        <dbReference type="ARBA" id="ARBA00023146"/>
    </source>
</evidence>
<keyword evidence="15" id="KW-1185">Reference proteome</keyword>
<dbReference type="STRING" id="1093900.A0A507ASF1"/>
<dbReference type="SUPFAM" id="SSF48163">
    <property type="entry name" value="An anticodon-binding domain of class I aminoacyl-tRNA synthetases"/>
    <property type="match status" value="1"/>
</dbReference>
<dbReference type="OrthoDB" id="5399569at2759"/>
<dbReference type="GO" id="GO:0000049">
    <property type="term" value="F:tRNA binding"/>
    <property type="evidence" value="ECO:0007669"/>
    <property type="project" value="InterPro"/>
</dbReference>
<dbReference type="HAMAP" id="MF_00022">
    <property type="entry name" value="Glu_tRNA_synth_type1"/>
    <property type="match status" value="1"/>
</dbReference>
<dbReference type="Gene3D" id="1.10.10.350">
    <property type="match status" value="1"/>
</dbReference>
<dbReference type="InterPro" id="IPR008925">
    <property type="entry name" value="aa_tRNA-synth_I_cd-bd_sf"/>
</dbReference>
<keyword evidence="5 11" id="KW-0547">Nucleotide-binding</keyword>
<dbReference type="SUPFAM" id="SSF52374">
    <property type="entry name" value="Nucleotidylyl transferase"/>
    <property type="match status" value="1"/>
</dbReference>
<feature type="domain" description="Glutamyl/glutaminyl-tRNA synthetase class Ib catalytic" evidence="13">
    <location>
        <begin position="53"/>
        <end position="366"/>
    </location>
</feature>
<dbReference type="InterPro" id="IPR020058">
    <property type="entry name" value="Glu/Gln-tRNA-synth_Ib_cat-dom"/>
</dbReference>
<comment type="subcellular location">
    <subcellularLocation>
        <location evidence="1">Mitochondrion</location>
    </subcellularLocation>
</comment>
<dbReference type="PANTHER" id="PTHR43311:SF2">
    <property type="entry name" value="GLUTAMATE--TRNA LIGASE, MITOCHONDRIAL-RELATED"/>
    <property type="match status" value="1"/>
</dbReference>
<dbReference type="GO" id="GO:0005524">
    <property type="term" value="F:ATP binding"/>
    <property type="evidence" value="ECO:0007669"/>
    <property type="project" value="UniProtKB-KW"/>
</dbReference>
<dbReference type="EC" id="6.1.1.17" evidence="3"/>
<sequence>MSGLWLARRPVVSFRRACLSLSSTRFASIIRKPDSGHSPGASNRTKLPDEPARTRFAPSPTGYLHLGSLRTALFCYLLARATNGQSLLRLEDTDQSRIVGDAESRLYEDLRWAGLSWDEGPDCGGPYGPYKQSERLPIYREHADRLLEQGHAFRCFCSHEDLAAHQKESLQSDGSGGLYPGTCLNISAEESAERAARGDPHTIRFKSSDTPAEVRDIIYGLYRKKNVEDHFIIIKTDGFPTYHFANVVDDHLMKITHVIRGAEWLISTPKHVELYNAFGWKPPKFVHVGLLVDANRQKLSKRNMDIGIDSYRDAHILPPALLNFAALLGWSPSNPPRKGVMTLDEMVENFSLRFTKGDIVVNMEKLAFFQKKHCQLLLQDSTRNTKVINDFMVAPLAKRIREVQKSQQEPDSTASAQCLGAMLADLVPSLGSPLAQMTGSESEVEDYVFRLIKSSRGYAMDVDETIASNRYLLWRIPTETLQTTYKTMMGPTKSIALESQETAPAQLVDHFIRRFDKIDGQSWDTVELQRAVDDTVKGKKIVFEVEGTDGGVDGGWKFLRWALLASDPGPQMVPLLELLGKQETMRRLKAAQEISVS</sequence>
<dbReference type="RefSeq" id="XP_030991165.1">
    <property type="nucleotide sequence ID" value="XM_031144296.1"/>
</dbReference>
<evidence type="ECO:0000256" key="12">
    <source>
        <dbReference type="SAM" id="MobiDB-lite"/>
    </source>
</evidence>
<evidence type="ECO:0000256" key="7">
    <source>
        <dbReference type="ARBA" id="ARBA00022917"/>
    </source>
</evidence>
<keyword evidence="4 11" id="KW-0436">Ligase</keyword>
<evidence type="ECO:0000313" key="14">
    <source>
        <dbReference type="EMBL" id="TPX09454.1"/>
    </source>
</evidence>
<keyword evidence="7 11" id="KW-0648">Protein biosynthesis</keyword>
<dbReference type="InterPro" id="IPR020751">
    <property type="entry name" value="aa-tRNA-synth_I_codon-bd_sub2"/>
</dbReference>